<keyword evidence="3" id="KW-0285">Flavoprotein</keyword>
<dbReference type="HOGENOM" id="CLU_018354_10_0_5"/>
<dbReference type="eggNOG" id="COG0277">
    <property type="taxonomic scope" value="Bacteria"/>
</dbReference>
<accession>A3SQS5</accession>
<dbReference type="PANTHER" id="PTHR42973">
    <property type="entry name" value="BINDING OXIDOREDUCTASE, PUTATIVE (AFU_ORTHOLOGUE AFUA_1G17690)-RELATED"/>
    <property type="match status" value="1"/>
</dbReference>
<dbReference type="GO" id="GO:0071949">
    <property type="term" value="F:FAD binding"/>
    <property type="evidence" value="ECO:0007669"/>
    <property type="project" value="InterPro"/>
</dbReference>
<comment type="caution">
    <text evidence="7">The sequence shown here is derived from an EMBL/GenBank/DDBJ whole genome shotgun (WGS) entry which is preliminary data.</text>
</comment>
<evidence type="ECO:0000313" key="7">
    <source>
        <dbReference type="EMBL" id="EAP75484.1"/>
    </source>
</evidence>
<comment type="similarity">
    <text evidence="2">Belongs to the oxygen-dependent FAD-linked oxidoreductase family.</text>
</comment>
<name>A3SQS5_ROSNI</name>
<sequence>MKTLSGGTRELAAETLAALAGGLRGALIAPDEAGYDVSRTIWNGMIDRRPGLVIRALGTGDIQMAVNFARDNDLLMAVRAGGHQIAGLAVIDGALLLDLSQMRSVHVDAARRRVHVDPGALLGDMDRETQLYGLAVPSGVNSTTGISGLTLGGGFGWITRKFGMTVDNLVSAELVTADGQLRHVSAEENPDLFWAIRGGGGNFGVVAAFEFQAHPLGPEVLSGLIVHPFAEARELLQEFRGICDRAPDELTVWAVMRKAPPLPFLPEAWHGREVLIFGACYAGDMAEGEAAMAELRGLGAPIADVISPHPFTGWQAAFDPLLTPGARNYWKSHDFTALSDAAIDAILAAAADLPDPASEVFIAHVGGAMARVASDATAFPQRQAHFTMNVHTRWEDPAKDRACIGWARDLFDATAPHAAGSVYVNFIPEDEPGRLAEAYGGNLARLAEIKARHDPGNLFRANHNIAPQKIPVAAK</sequence>
<evidence type="ECO:0000256" key="2">
    <source>
        <dbReference type="ARBA" id="ARBA00005466"/>
    </source>
</evidence>
<dbReference type="InterPro" id="IPR016169">
    <property type="entry name" value="FAD-bd_PCMH_sub2"/>
</dbReference>
<dbReference type="Gene3D" id="3.30.43.10">
    <property type="entry name" value="Uridine Diphospho-n-acetylenolpyruvylglucosamine Reductase, domain 2"/>
    <property type="match status" value="1"/>
</dbReference>
<dbReference type="Proteomes" id="UP000005954">
    <property type="component" value="Unassembled WGS sequence"/>
</dbReference>
<dbReference type="SUPFAM" id="SSF56176">
    <property type="entry name" value="FAD-binding/transporter-associated domain-like"/>
    <property type="match status" value="1"/>
</dbReference>
<dbReference type="Gene3D" id="3.40.462.20">
    <property type="match status" value="1"/>
</dbReference>
<feature type="domain" description="FAD-binding PCMH-type" evidence="6">
    <location>
        <begin position="46"/>
        <end position="216"/>
    </location>
</feature>
<gene>
    <name evidence="7" type="ORF">ISM_10186</name>
</gene>
<dbReference type="InterPro" id="IPR006094">
    <property type="entry name" value="Oxid_FAD_bind_N"/>
</dbReference>
<evidence type="ECO:0000256" key="5">
    <source>
        <dbReference type="ARBA" id="ARBA00023002"/>
    </source>
</evidence>
<proteinExistence type="inferred from homology"/>
<dbReference type="PANTHER" id="PTHR42973:SF39">
    <property type="entry name" value="FAD-BINDING PCMH-TYPE DOMAIN-CONTAINING PROTEIN"/>
    <property type="match status" value="1"/>
</dbReference>
<dbReference type="AlphaFoldDB" id="A3SQS5"/>
<dbReference type="EMBL" id="AALY01000003">
    <property type="protein sequence ID" value="EAP75484.1"/>
    <property type="molecule type" value="Genomic_DNA"/>
</dbReference>
<evidence type="ECO:0000259" key="6">
    <source>
        <dbReference type="PROSITE" id="PS51387"/>
    </source>
</evidence>
<evidence type="ECO:0000256" key="4">
    <source>
        <dbReference type="ARBA" id="ARBA00022827"/>
    </source>
</evidence>
<dbReference type="STRING" id="89187.ISM_10186"/>
<keyword evidence="4" id="KW-0274">FAD</keyword>
<dbReference type="InterPro" id="IPR006093">
    <property type="entry name" value="Oxy_OxRdtase_FAD_BS"/>
</dbReference>
<evidence type="ECO:0000256" key="1">
    <source>
        <dbReference type="ARBA" id="ARBA00001974"/>
    </source>
</evidence>
<protein>
    <submittedName>
        <fullName evidence="7">Probable oxidoreductase</fullName>
    </submittedName>
</protein>
<organism evidence="7 8">
    <name type="scientific">Roseovarius nubinhibens (strain ATCC BAA-591 / DSM 15170 / ISM)</name>
    <dbReference type="NCBI Taxonomy" id="89187"/>
    <lineage>
        <taxon>Bacteria</taxon>
        <taxon>Pseudomonadati</taxon>
        <taxon>Pseudomonadota</taxon>
        <taxon>Alphaproteobacteria</taxon>
        <taxon>Rhodobacterales</taxon>
        <taxon>Roseobacteraceae</taxon>
        <taxon>Roseovarius</taxon>
    </lineage>
</organism>
<dbReference type="Pfam" id="PF08031">
    <property type="entry name" value="BBE"/>
    <property type="match status" value="1"/>
</dbReference>
<keyword evidence="5" id="KW-0560">Oxidoreductase</keyword>
<dbReference type="PROSITE" id="PS51387">
    <property type="entry name" value="FAD_PCMH"/>
    <property type="match status" value="1"/>
</dbReference>
<dbReference type="Gene3D" id="3.30.465.10">
    <property type="match status" value="1"/>
</dbReference>
<dbReference type="InterPro" id="IPR036318">
    <property type="entry name" value="FAD-bd_PCMH-like_sf"/>
</dbReference>
<reference evidence="7 8" key="1">
    <citation type="submission" date="2005-12" db="EMBL/GenBank/DDBJ databases">
        <authorList>
            <person name="Moran M.A."/>
            <person name="Ferriera S."/>
            <person name="Johnson J."/>
            <person name="Kravitz S."/>
            <person name="Halpern A."/>
            <person name="Remington K."/>
            <person name="Beeson K."/>
            <person name="Tran B."/>
            <person name="Rogers Y.-H."/>
            <person name="Friedman R."/>
            <person name="Venter J.C."/>
        </authorList>
    </citation>
    <scope>NUCLEOTIDE SEQUENCE [LARGE SCALE GENOMIC DNA]</scope>
    <source>
        <strain evidence="8">ATCC BAA-591 / DSM 15170 / ISM</strain>
    </source>
</reference>
<dbReference type="PROSITE" id="PS00862">
    <property type="entry name" value="OX2_COVAL_FAD"/>
    <property type="match status" value="1"/>
</dbReference>
<dbReference type="Pfam" id="PF01565">
    <property type="entry name" value="FAD_binding_4"/>
    <property type="match status" value="1"/>
</dbReference>
<dbReference type="InterPro" id="IPR016166">
    <property type="entry name" value="FAD-bd_PCMH"/>
</dbReference>
<keyword evidence="8" id="KW-1185">Reference proteome</keyword>
<comment type="cofactor">
    <cofactor evidence="1">
        <name>FAD</name>
        <dbReference type="ChEBI" id="CHEBI:57692"/>
    </cofactor>
</comment>
<evidence type="ECO:0000256" key="3">
    <source>
        <dbReference type="ARBA" id="ARBA00022630"/>
    </source>
</evidence>
<dbReference type="InterPro" id="IPR016167">
    <property type="entry name" value="FAD-bd_PCMH_sub1"/>
</dbReference>
<dbReference type="InterPro" id="IPR050416">
    <property type="entry name" value="FAD-linked_Oxidoreductase"/>
</dbReference>
<dbReference type="InterPro" id="IPR012951">
    <property type="entry name" value="BBE"/>
</dbReference>
<evidence type="ECO:0000313" key="8">
    <source>
        <dbReference type="Proteomes" id="UP000005954"/>
    </source>
</evidence>
<dbReference type="GO" id="GO:0016491">
    <property type="term" value="F:oxidoreductase activity"/>
    <property type="evidence" value="ECO:0007669"/>
    <property type="project" value="UniProtKB-KW"/>
</dbReference>